<evidence type="ECO:0000313" key="2">
    <source>
        <dbReference type="Proteomes" id="UP000030655"/>
    </source>
</evidence>
<accession>A0A059F4W8</accession>
<dbReference type="AlphaFoldDB" id="A0A059F4W8"/>
<dbReference type="HOGENOM" id="CLU_1574412_0_0_1"/>
<protein>
    <submittedName>
        <fullName evidence="1">Uncharacterized protein</fullName>
    </submittedName>
</protein>
<evidence type="ECO:0000313" key="1">
    <source>
        <dbReference type="EMBL" id="KCZ82127.1"/>
    </source>
</evidence>
<sequence>MLLIIFINNIFNIKIDDTKSNRMLFCHNPKHLEKIFLLIDKLEKGKNIREKEFKKTVSKCCTLCDVPVDIWLTIKEFLKYFPLQILIDIAMRNSCFPFRTGNLSKLIEIRDAVNKQTGKNKNDNNLTIKNTKLYKNKANDDNCDSVLIDCLLFFDLELIILNLEKYKLKYQLK</sequence>
<reference evidence="2" key="1">
    <citation type="submission" date="2013-02" db="EMBL/GenBank/DDBJ databases">
        <authorList>
            <consortium name="The Broad Institute Genome Sequencing Platform"/>
            <person name="Cuomo C."/>
            <person name="Becnel J."/>
            <person name="Sanscrainte N."/>
            <person name="Walker B."/>
            <person name="Young S.K."/>
            <person name="Zeng Q."/>
            <person name="Gargeya S."/>
            <person name="Fitzgerald M."/>
            <person name="Haas B."/>
            <person name="Abouelleil A."/>
            <person name="Alvarado L."/>
            <person name="Arachchi H.M."/>
            <person name="Berlin A.M."/>
            <person name="Chapman S.B."/>
            <person name="Dewar J."/>
            <person name="Goldberg J."/>
            <person name="Griggs A."/>
            <person name="Gujja S."/>
            <person name="Hansen M."/>
            <person name="Howarth C."/>
            <person name="Imamovic A."/>
            <person name="Larimer J."/>
            <person name="McCowan C."/>
            <person name="Murphy C."/>
            <person name="Neiman D."/>
            <person name="Pearson M."/>
            <person name="Priest M."/>
            <person name="Roberts A."/>
            <person name="Saif S."/>
            <person name="Shea T."/>
            <person name="Sisk P."/>
            <person name="Sykes S."/>
            <person name="Wortman J."/>
            <person name="Nusbaum C."/>
            <person name="Birren B."/>
        </authorList>
    </citation>
    <scope>NUCLEOTIDE SEQUENCE [LARGE SCALE GENOMIC DNA]</scope>
    <source>
        <strain evidence="2">PRA339</strain>
    </source>
</reference>
<dbReference type="EMBL" id="KK365132">
    <property type="protein sequence ID" value="KCZ82127.1"/>
    <property type="molecule type" value="Genomic_DNA"/>
</dbReference>
<dbReference type="Proteomes" id="UP000030655">
    <property type="component" value="Unassembled WGS sequence"/>
</dbReference>
<gene>
    <name evidence="1" type="ORF">H312_00402</name>
</gene>
<name>A0A059F4W8_9MICR</name>
<dbReference type="OrthoDB" id="2197473at2759"/>
<reference evidence="1 2" key="2">
    <citation type="submission" date="2014-03" db="EMBL/GenBank/DDBJ databases">
        <title>The Genome Sequence of Anncaliia algerae insect isolate PRA339.</title>
        <authorList>
            <consortium name="The Broad Institute Genome Sequencing Platform"/>
            <consortium name="The Broad Institute Genome Sequencing Center for Infectious Disease"/>
            <person name="Cuomo C."/>
            <person name="Becnel J."/>
            <person name="Sanscrainte N."/>
            <person name="Walker B."/>
            <person name="Young S.K."/>
            <person name="Zeng Q."/>
            <person name="Gargeya S."/>
            <person name="Fitzgerald M."/>
            <person name="Haas B."/>
            <person name="Abouelleil A."/>
            <person name="Alvarado L."/>
            <person name="Arachchi H.M."/>
            <person name="Berlin A.M."/>
            <person name="Chapman S.B."/>
            <person name="Dewar J."/>
            <person name="Goldberg J."/>
            <person name="Griggs A."/>
            <person name="Gujja S."/>
            <person name="Hansen M."/>
            <person name="Howarth C."/>
            <person name="Imamovic A."/>
            <person name="Larimer J."/>
            <person name="McCowan C."/>
            <person name="Murphy C."/>
            <person name="Neiman D."/>
            <person name="Pearson M."/>
            <person name="Priest M."/>
            <person name="Roberts A."/>
            <person name="Saif S."/>
            <person name="Shea T."/>
            <person name="Sisk P."/>
            <person name="Sykes S."/>
            <person name="Wortman J."/>
            <person name="Nusbaum C."/>
            <person name="Birren B."/>
        </authorList>
    </citation>
    <scope>NUCLEOTIDE SEQUENCE [LARGE SCALE GENOMIC DNA]</scope>
    <source>
        <strain evidence="1 2">PRA339</strain>
    </source>
</reference>
<proteinExistence type="predicted"/>
<keyword evidence="2" id="KW-1185">Reference proteome</keyword>
<dbReference type="VEuPathDB" id="MicrosporidiaDB:H312_00402"/>
<organism evidence="1 2">
    <name type="scientific">Anncaliia algerae PRA339</name>
    <dbReference type="NCBI Taxonomy" id="1288291"/>
    <lineage>
        <taxon>Eukaryota</taxon>
        <taxon>Fungi</taxon>
        <taxon>Fungi incertae sedis</taxon>
        <taxon>Microsporidia</taxon>
        <taxon>Tubulinosematoidea</taxon>
        <taxon>Tubulinosematidae</taxon>
        <taxon>Anncaliia</taxon>
    </lineage>
</organism>